<dbReference type="Gene3D" id="3.40.50.2020">
    <property type="match status" value="1"/>
</dbReference>
<comment type="caution">
    <text evidence="17">The sequence shown here is derived from an EMBL/GenBank/DDBJ whole genome shotgun (WGS) entry which is preliminary data.</text>
</comment>
<evidence type="ECO:0000256" key="2">
    <source>
        <dbReference type="ARBA" id="ARBA00004496"/>
    </source>
</evidence>
<evidence type="ECO:0000256" key="5">
    <source>
        <dbReference type="ARBA" id="ARBA00008391"/>
    </source>
</evidence>
<comment type="cofactor">
    <cofactor evidence="1 15">
        <name>Mg(2+)</name>
        <dbReference type="ChEBI" id="CHEBI:18420"/>
    </cofactor>
</comment>
<evidence type="ECO:0000256" key="7">
    <source>
        <dbReference type="ARBA" id="ARBA00022676"/>
    </source>
</evidence>
<dbReference type="EC" id="2.4.2.8" evidence="15"/>
<comment type="catalytic activity">
    <reaction evidence="14">
        <text>IMP + diphosphate = hypoxanthine + 5-phospho-alpha-D-ribose 1-diphosphate</text>
        <dbReference type="Rhea" id="RHEA:17973"/>
        <dbReference type="ChEBI" id="CHEBI:17368"/>
        <dbReference type="ChEBI" id="CHEBI:33019"/>
        <dbReference type="ChEBI" id="CHEBI:58017"/>
        <dbReference type="ChEBI" id="CHEBI:58053"/>
        <dbReference type="EC" id="2.4.2.8"/>
    </reaction>
    <physiologicalReaction direction="right-to-left" evidence="14">
        <dbReference type="Rhea" id="RHEA:17975"/>
    </physiologicalReaction>
</comment>
<keyword evidence="7 15" id="KW-0328">Glycosyltransferase</keyword>
<evidence type="ECO:0000256" key="1">
    <source>
        <dbReference type="ARBA" id="ARBA00001946"/>
    </source>
</evidence>
<comment type="similarity">
    <text evidence="5 15">Belongs to the purine/pyrimidine phosphoribosyltransferase family.</text>
</comment>
<dbReference type="EMBL" id="JAOXHJ010000001">
    <property type="protein sequence ID" value="MCV3753860.1"/>
    <property type="molecule type" value="Genomic_DNA"/>
</dbReference>
<keyword evidence="11 15" id="KW-0547">Nucleotide-binding</keyword>
<keyword evidence="18" id="KW-1185">Reference proteome</keyword>
<evidence type="ECO:0000256" key="13">
    <source>
        <dbReference type="ARBA" id="ARBA00048811"/>
    </source>
</evidence>
<comment type="pathway">
    <text evidence="3 15">Purine metabolism; IMP biosynthesis via salvage pathway; IMP from hypoxanthine: step 1/1.</text>
</comment>
<sequence>MFKYKIQEIISAAEIQTAVQKIADSINRDYHDMEIVLVGLLRGSVMFLADLARHIKNEHITIDFMSVSSYGHEMQTSGEIKILKDLDENIKNKNVIIVEDIIDTGFTLDKISKILWSREPKSLTIATLLDKPECRISHVDVQYIGFQIPDEFVVGYGIDYAQMHRALPYIARVVKSEK</sequence>
<evidence type="ECO:0000256" key="14">
    <source>
        <dbReference type="ARBA" id="ARBA00049402"/>
    </source>
</evidence>
<dbReference type="NCBIfam" id="TIGR01203">
    <property type="entry name" value="HGPRTase"/>
    <property type="match status" value="1"/>
</dbReference>
<keyword evidence="12 15" id="KW-0460">Magnesium</keyword>
<keyword evidence="8 15" id="KW-0808">Transferase</keyword>
<evidence type="ECO:0000256" key="15">
    <source>
        <dbReference type="RuleBase" id="RU364099"/>
    </source>
</evidence>
<evidence type="ECO:0000256" key="11">
    <source>
        <dbReference type="ARBA" id="ARBA00022741"/>
    </source>
</evidence>
<dbReference type="SUPFAM" id="SSF53271">
    <property type="entry name" value="PRTase-like"/>
    <property type="match status" value="1"/>
</dbReference>
<dbReference type="InterPro" id="IPR005904">
    <property type="entry name" value="Hxn_phspho_trans"/>
</dbReference>
<accession>A0ABT3BNM4</accession>
<evidence type="ECO:0000256" key="10">
    <source>
        <dbReference type="ARBA" id="ARBA00022726"/>
    </source>
</evidence>
<evidence type="ECO:0000256" key="12">
    <source>
        <dbReference type="ARBA" id="ARBA00022842"/>
    </source>
</evidence>
<evidence type="ECO:0000313" key="17">
    <source>
        <dbReference type="EMBL" id="MCV3753860.1"/>
    </source>
</evidence>
<comment type="pathway">
    <text evidence="4">Purine metabolism; GMP biosynthesis via salvage pathway; GMP from guanine: step 1/1.</text>
</comment>
<dbReference type="RefSeq" id="WP_263817662.1">
    <property type="nucleotide sequence ID" value="NZ_JAOXHJ010000001.1"/>
</dbReference>
<organism evidence="17 18">
    <name type="scientific">Ureaplasma zalophigenitalium</name>
    <dbReference type="NCBI Taxonomy" id="907723"/>
    <lineage>
        <taxon>Bacteria</taxon>
        <taxon>Bacillati</taxon>
        <taxon>Mycoplasmatota</taxon>
        <taxon>Mycoplasmoidales</taxon>
        <taxon>Mycoplasmoidaceae</taxon>
        <taxon>Ureaplasma</taxon>
    </lineage>
</organism>
<evidence type="ECO:0000256" key="6">
    <source>
        <dbReference type="ARBA" id="ARBA00022490"/>
    </source>
</evidence>
<evidence type="ECO:0000256" key="3">
    <source>
        <dbReference type="ARBA" id="ARBA00004669"/>
    </source>
</evidence>
<keyword evidence="9 15" id="KW-0479">Metal-binding</keyword>
<dbReference type="InterPro" id="IPR029057">
    <property type="entry name" value="PRTase-like"/>
</dbReference>
<dbReference type="CDD" id="cd06223">
    <property type="entry name" value="PRTases_typeI"/>
    <property type="match status" value="1"/>
</dbReference>
<comment type="catalytic activity">
    <reaction evidence="13">
        <text>GMP + diphosphate = guanine + 5-phospho-alpha-D-ribose 1-diphosphate</text>
        <dbReference type="Rhea" id="RHEA:25424"/>
        <dbReference type="ChEBI" id="CHEBI:16235"/>
        <dbReference type="ChEBI" id="CHEBI:33019"/>
        <dbReference type="ChEBI" id="CHEBI:58017"/>
        <dbReference type="ChEBI" id="CHEBI:58115"/>
        <dbReference type="EC" id="2.4.2.8"/>
    </reaction>
    <physiologicalReaction direction="right-to-left" evidence="13">
        <dbReference type="Rhea" id="RHEA:25426"/>
    </physiologicalReaction>
</comment>
<protein>
    <recommendedName>
        <fullName evidence="15">Hypoxanthine phosphoribosyltransferase</fullName>
        <ecNumber evidence="15">2.4.2.8</ecNumber>
    </recommendedName>
</protein>
<dbReference type="GO" id="GO:0016757">
    <property type="term" value="F:glycosyltransferase activity"/>
    <property type="evidence" value="ECO:0007669"/>
    <property type="project" value="UniProtKB-KW"/>
</dbReference>
<reference evidence="17 18" key="1">
    <citation type="journal article" date="2020" name="Int. J. Syst. Evol. Microbiol.">
        <title>Ureaplasma miroungigenitalium sp. nov. isolated from northern elephant seals (Mirounga angustirostris) and Ureaplasma zalophigenitalium sp. nov. isolated from California sea lions (Zalophus californianus).</title>
        <authorList>
            <person name="Volokhov D.V."/>
            <person name="Gulland F.M."/>
            <person name="Gao Y."/>
            <person name="Chizhikov V.E."/>
        </authorList>
    </citation>
    <scope>NUCLEOTIDE SEQUENCE [LARGE SCALE GENOMIC DNA]</scope>
    <source>
        <strain evidence="17 18">CSL7644-GEN</strain>
    </source>
</reference>
<evidence type="ECO:0000256" key="8">
    <source>
        <dbReference type="ARBA" id="ARBA00022679"/>
    </source>
</evidence>
<gene>
    <name evidence="17" type="primary">hpt</name>
    <name evidence="17" type="ORF">OF365_00450</name>
</gene>
<keyword evidence="10 15" id="KW-0660">Purine salvage</keyword>
<dbReference type="Pfam" id="PF00156">
    <property type="entry name" value="Pribosyltran"/>
    <property type="match status" value="1"/>
</dbReference>
<proteinExistence type="inferred from homology"/>
<evidence type="ECO:0000259" key="16">
    <source>
        <dbReference type="Pfam" id="PF00156"/>
    </source>
</evidence>
<dbReference type="PANTHER" id="PTHR43340">
    <property type="entry name" value="HYPOXANTHINE-GUANINE PHOSPHORIBOSYLTRANSFERASE"/>
    <property type="match status" value="1"/>
</dbReference>
<dbReference type="PANTHER" id="PTHR43340:SF1">
    <property type="entry name" value="HYPOXANTHINE PHOSPHORIBOSYLTRANSFERASE"/>
    <property type="match status" value="1"/>
</dbReference>
<keyword evidence="6 15" id="KW-0963">Cytoplasm</keyword>
<dbReference type="Proteomes" id="UP001207252">
    <property type="component" value="Unassembled WGS sequence"/>
</dbReference>
<dbReference type="InterPro" id="IPR050408">
    <property type="entry name" value="HGPRT"/>
</dbReference>
<comment type="subcellular location">
    <subcellularLocation>
        <location evidence="2 15">Cytoplasm</location>
    </subcellularLocation>
</comment>
<name>A0ABT3BNM4_9BACT</name>
<feature type="domain" description="Phosphoribosyltransferase" evidence="16">
    <location>
        <begin position="14"/>
        <end position="160"/>
    </location>
</feature>
<evidence type="ECO:0000313" key="18">
    <source>
        <dbReference type="Proteomes" id="UP001207252"/>
    </source>
</evidence>
<evidence type="ECO:0000256" key="4">
    <source>
        <dbReference type="ARBA" id="ARBA00004676"/>
    </source>
</evidence>
<evidence type="ECO:0000256" key="9">
    <source>
        <dbReference type="ARBA" id="ARBA00022723"/>
    </source>
</evidence>
<dbReference type="InterPro" id="IPR000836">
    <property type="entry name" value="PRTase_dom"/>
</dbReference>